<protein>
    <submittedName>
        <fullName evidence="1">Uncharacterized protein</fullName>
    </submittedName>
</protein>
<dbReference type="AlphaFoldDB" id="A0A3N4LVR2"/>
<proteinExistence type="predicted"/>
<dbReference type="InParanoid" id="A0A3N4LVR2"/>
<accession>A0A3N4LVR2</accession>
<dbReference type="EMBL" id="ML121536">
    <property type="protein sequence ID" value="RPB25778.1"/>
    <property type="molecule type" value="Genomic_DNA"/>
</dbReference>
<dbReference type="OrthoDB" id="3171351at2759"/>
<keyword evidence="2" id="KW-1185">Reference proteome</keyword>
<name>A0A3N4LVR2_9PEZI</name>
<dbReference type="Proteomes" id="UP000267821">
    <property type="component" value="Unassembled WGS sequence"/>
</dbReference>
<evidence type="ECO:0000313" key="1">
    <source>
        <dbReference type="EMBL" id="RPB25778.1"/>
    </source>
</evidence>
<evidence type="ECO:0000313" key="2">
    <source>
        <dbReference type="Proteomes" id="UP000267821"/>
    </source>
</evidence>
<organism evidence="1 2">
    <name type="scientific">Terfezia boudieri ATCC MYA-4762</name>
    <dbReference type="NCBI Taxonomy" id="1051890"/>
    <lineage>
        <taxon>Eukaryota</taxon>
        <taxon>Fungi</taxon>
        <taxon>Dikarya</taxon>
        <taxon>Ascomycota</taxon>
        <taxon>Pezizomycotina</taxon>
        <taxon>Pezizomycetes</taxon>
        <taxon>Pezizales</taxon>
        <taxon>Pezizaceae</taxon>
        <taxon>Terfezia</taxon>
    </lineage>
</organism>
<sequence length="66" mass="7373">MIQGCVVPTVYNFPGVDAVLVAAAIYGIQVIISQTPSNSEETFFWKWETWLERLGHERYSSGLPGI</sequence>
<reference evidence="1 2" key="1">
    <citation type="journal article" date="2018" name="Nat. Ecol. Evol.">
        <title>Pezizomycetes genomes reveal the molecular basis of ectomycorrhizal truffle lifestyle.</title>
        <authorList>
            <person name="Murat C."/>
            <person name="Payen T."/>
            <person name="Noel B."/>
            <person name="Kuo A."/>
            <person name="Morin E."/>
            <person name="Chen J."/>
            <person name="Kohler A."/>
            <person name="Krizsan K."/>
            <person name="Balestrini R."/>
            <person name="Da Silva C."/>
            <person name="Montanini B."/>
            <person name="Hainaut M."/>
            <person name="Levati E."/>
            <person name="Barry K.W."/>
            <person name="Belfiori B."/>
            <person name="Cichocki N."/>
            <person name="Clum A."/>
            <person name="Dockter R.B."/>
            <person name="Fauchery L."/>
            <person name="Guy J."/>
            <person name="Iotti M."/>
            <person name="Le Tacon F."/>
            <person name="Lindquist E.A."/>
            <person name="Lipzen A."/>
            <person name="Malagnac F."/>
            <person name="Mello A."/>
            <person name="Molinier V."/>
            <person name="Miyauchi S."/>
            <person name="Poulain J."/>
            <person name="Riccioni C."/>
            <person name="Rubini A."/>
            <person name="Sitrit Y."/>
            <person name="Splivallo R."/>
            <person name="Traeger S."/>
            <person name="Wang M."/>
            <person name="Zifcakova L."/>
            <person name="Wipf D."/>
            <person name="Zambonelli A."/>
            <person name="Paolocci F."/>
            <person name="Nowrousian M."/>
            <person name="Ottonello S."/>
            <person name="Baldrian P."/>
            <person name="Spatafora J.W."/>
            <person name="Henrissat B."/>
            <person name="Nagy L.G."/>
            <person name="Aury J.M."/>
            <person name="Wincker P."/>
            <person name="Grigoriev I.V."/>
            <person name="Bonfante P."/>
            <person name="Martin F.M."/>
        </authorList>
    </citation>
    <scope>NUCLEOTIDE SEQUENCE [LARGE SCALE GENOMIC DNA]</scope>
    <source>
        <strain evidence="1 2">ATCC MYA-4762</strain>
    </source>
</reference>
<gene>
    <name evidence="1" type="ORF">L211DRAFT_835830</name>
</gene>